<feature type="domain" description="Reverse transcriptase zinc-binding" evidence="2">
    <location>
        <begin position="14"/>
        <end position="73"/>
    </location>
</feature>
<proteinExistence type="predicted"/>
<sequence>MVTAERNGYGPYRFFWKALWKLHTLPKIRVFTWRAGHEILPTNEKIASIRQDFDKGCPRCGAKIETLLHALKDYPTSHAVLSLGGWSKNTILKKYDHCIDWLEDMMRVLDKKAMADLMAILWNYWNNRNNFVFREKEEEAKIIWERASTLNNEFWIRNFINEPLLSQNSAGMKWEKPPKGFTKINFDAIVGENGFGYGAIARDDEGFVLGGGGGFIGSRLSVEETECVALEESIKIACKLKINERVIFKTNHVGLVNRRRNLASDVTLIGARIKTCITEFSNFNSAKLTWTR</sequence>
<comment type="caution">
    <text evidence="3">The sequence shown here is derived from an EMBL/GenBank/DDBJ whole genome shotgun (WGS) entry which is preliminary data.</text>
</comment>
<dbReference type="Pfam" id="PF13456">
    <property type="entry name" value="RVT_3"/>
    <property type="match status" value="1"/>
</dbReference>
<dbReference type="InterPro" id="IPR052929">
    <property type="entry name" value="RNase_H-like_EbsB-rel"/>
</dbReference>
<dbReference type="InterPro" id="IPR026960">
    <property type="entry name" value="RVT-Znf"/>
</dbReference>
<dbReference type="PANTHER" id="PTHR47074:SF48">
    <property type="entry name" value="POLYNUCLEOTIDYL TRANSFERASE, RIBONUCLEASE H-LIKE SUPERFAMILY PROTEIN"/>
    <property type="match status" value="1"/>
</dbReference>
<dbReference type="InterPro" id="IPR002156">
    <property type="entry name" value="RNaseH_domain"/>
</dbReference>
<dbReference type="Pfam" id="PF13966">
    <property type="entry name" value="zf-RVT"/>
    <property type="match status" value="1"/>
</dbReference>
<protein>
    <recommendedName>
        <fullName evidence="5">Reverse transcriptase</fullName>
    </recommendedName>
</protein>
<feature type="domain" description="RNase H type-1" evidence="1">
    <location>
        <begin position="196"/>
        <end position="291"/>
    </location>
</feature>
<reference evidence="3 4" key="1">
    <citation type="submission" date="2023-03" db="EMBL/GenBank/DDBJ databases">
        <title>WGS of Gossypium arboreum.</title>
        <authorList>
            <person name="Yu D."/>
        </authorList>
    </citation>
    <scope>NUCLEOTIDE SEQUENCE [LARGE SCALE GENOMIC DNA]</scope>
    <source>
        <tissue evidence="3">Leaf</tissue>
    </source>
</reference>
<evidence type="ECO:0008006" key="5">
    <source>
        <dbReference type="Google" id="ProtNLM"/>
    </source>
</evidence>
<name>A0ABR0Q3J0_GOSAR</name>
<evidence type="ECO:0000313" key="4">
    <source>
        <dbReference type="Proteomes" id="UP001358586"/>
    </source>
</evidence>
<accession>A0ABR0Q3J0</accession>
<evidence type="ECO:0000259" key="1">
    <source>
        <dbReference type="Pfam" id="PF13456"/>
    </source>
</evidence>
<evidence type="ECO:0000313" key="3">
    <source>
        <dbReference type="EMBL" id="KAK5833720.1"/>
    </source>
</evidence>
<organism evidence="3 4">
    <name type="scientific">Gossypium arboreum</name>
    <name type="common">Tree cotton</name>
    <name type="synonym">Gossypium nanking</name>
    <dbReference type="NCBI Taxonomy" id="29729"/>
    <lineage>
        <taxon>Eukaryota</taxon>
        <taxon>Viridiplantae</taxon>
        <taxon>Streptophyta</taxon>
        <taxon>Embryophyta</taxon>
        <taxon>Tracheophyta</taxon>
        <taxon>Spermatophyta</taxon>
        <taxon>Magnoliopsida</taxon>
        <taxon>eudicotyledons</taxon>
        <taxon>Gunneridae</taxon>
        <taxon>Pentapetalae</taxon>
        <taxon>rosids</taxon>
        <taxon>malvids</taxon>
        <taxon>Malvales</taxon>
        <taxon>Malvaceae</taxon>
        <taxon>Malvoideae</taxon>
        <taxon>Gossypium</taxon>
    </lineage>
</organism>
<gene>
    <name evidence="3" type="ORF">PVK06_017574</name>
</gene>
<dbReference type="Proteomes" id="UP001358586">
    <property type="component" value="Chromosome 5"/>
</dbReference>
<evidence type="ECO:0000259" key="2">
    <source>
        <dbReference type="Pfam" id="PF13966"/>
    </source>
</evidence>
<dbReference type="PANTHER" id="PTHR47074">
    <property type="entry name" value="BNAC02G40300D PROTEIN"/>
    <property type="match status" value="1"/>
</dbReference>
<dbReference type="EMBL" id="JARKNE010000005">
    <property type="protein sequence ID" value="KAK5833720.1"/>
    <property type="molecule type" value="Genomic_DNA"/>
</dbReference>
<keyword evidence="4" id="KW-1185">Reference proteome</keyword>